<evidence type="ECO:0000259" key="9">
    <source>
        <dbReference type="Pfam" id="PF14615"/>
    </source>
</evidence>
<evidence type="ECO:0000313" key="10">
    <source>
        <dbReference type="EMBL" id="KLO17278.1"/>
    </source>
</evidence>
<name>A0A0H2S6G8_9AGAM</name>
<dbReference type="PANTHER" id="PTHR28127:SF1">
    <property type="entry name" value="RIBOSOME ASSEMBLY PROTEIN 3"/>
    <property type="match status" value="1"/>
</dbReference>
<dbReference type="InterPro" id="IPR051898">
    <property type="entry name" value="Ribosome_Assembly_3"/>
</dbReference>
<comment type="similarity">
    <text evidence="3">Belongs to the RSA3 family.</text>
</comment>
<feature type="compositionally biased region" description="Polar residues" evidence="8">
    <location>
        <begin position="85"/>
        <end position="110"/>
    </location>
</feature>
<evidence type="ECO:0000256" key="1">
    <source>
        <dbReference type="ARBA" id="ARBA00003035"/>
    </source>
</evidence>
<dbReference type="Pfam" id="PF14615">
    <property type="entry name" value="Rsa3"/>
    <property type="match status" value="1"/>
</dbReference>
<evidence type="ECO:0000256" key="6">
    <source>
        <dbReference type="ARBA" id="ARBA00023242"/>
    </source>
</evidence>
<evidence type="ECO:0000256" key="5">
    <source>
        <dbReference type="ARBA" id="ARBA00022517"/>
    </source>
</evidence>
<feature type="compositionally biased region" description="Pro residues" evidence="8">
    <location>
        <begin position="116"/>
        <end position="129"/>
    </location>
</feature>
<dbReference type="AlphaFoldDB" id="A0A0H2S6G8"/>
<evidence type="ECO:0000256" key="2">
    <source>
        <dbReference type="ARBA" id="ARBA00004604"/>
    </source>
</evidence>
<evidence type="ECO:0000256" key="4">
    <source>
        <dbReference type="ARBA" id="ARBA00015339"/>
    </source>
</evidence>
<keyword evidence="7" id="KW-0687">Ribonucleoprotein</keyword>
<feature type="region of interest" description="Disordered" evidence="8">
    <location>
        <begin position="1"/>
        <end position="149"/>
    </location>
</feature>
<accession>A0A0H2S6G8</accession>
<feature type="compositionally biased region" description="Low complexity" evidence="8">
    <location>
        <begin position="58"/>
        <end position="68"/>
    </location>
</feature>
<organism evidence="10 11">
    <name type="scientific">Schizopora paradoxa</name>
    <dbReference type="NCBI Taxonomy" id="27342"/>
    <lineage>
        <taxon>Eukaryota</taxon>
        <taxon>Fungi</taxon>
        <taxon>Dikarya</taxon>
        <taxon>Basidiomycota</taxon>
        <taxon>Agaricomycotina</taxon>
        <taxon>Agaricomycetes</taxon>
        <taxon>Hymenochaetales</taxon>
        <taxon>Schizoporaceae</taxon>
        <taxon>Schizopora</taxon>
    </lineage>
</organism>
<evidence type="ECO:0000256" key="7">
    <source>
        <dbReference type="ARBA" id="ARBA00023274"/>
    </source>
</evidence>
<evidence type="ECO:0000313" key="11">
    <source>
        <dbReference type="Proteomes" id="UP000053477"/>
    </source>
</evidence>
<keyword evidence="11" id="KW-1185">Reference proteome</keyword>
<feature type="compositionally biased region" description="Basic residues" evidence="8">
    <location>
        <begin position="10"/>
        <end position="21"/>
    </location>
</feature>
<proteinExistence type="inferred from homology"/>
<feature type="compositionally biased region" description="Low complexity" evidence="8">
    <location>
        <begin position="23"/>
        <end position="38"/>
    </location>
</feature>
<dbReference type="GO" id="GO:0005730">
    <property type="term" value="C:nucleolus"/>
    <property type="evidence" value="ECO:0007669"/>
    <property type="project" value="UniProtKB-SubCell"/>
</dbReference>
<dbReference type="EMBL" id="KQ085906">
    <property type="protein sequence ID" value="KLO17278.1"/>
    <property type="molecule type" value="Genomic_DNA"/>
</dbReference>
<keyword evidence="6" id="KW-0539">Nucleus</keyword>
<gene>
    <name evidence="10" type="ORF">SCHPADRAFT_919531</name>
</gene>
<dbReference type="InterPro" id="IPR028217">
    <property type="entry name" value="Rsa3_C"/>
</dbReference>
<comment type="subcellular location">
    <subcellularLocation>
        <location evidence="2">Nucleus</location>
        <location evidence="2">Nucleolus</location>
    </subcellularLocation>
</comment>
<feature type="domain" description="Ribosome-assembly protein 3 C-terminal" evidence="9">
    <location>
        <begin position="155"/>
        <end position="200"/>
    </location>
</feature>
<reference evidence="10 11" key="1">
    <citation type="submission" date="2015-04" db="EMBL/GenBank/DDBJ databases">
        <title>Complete genome sequence of Schizopora paradoxa KUC8140, a cosmopolitan wood degrader in East Asia.</title>
        <authorList>
            <consortium name="DOE Joint Genome Institute"/>
            <person name="Min B."/>
            <person name="Park H."/>
            <person name="Jang Y."/>
            <person name="Kim J.-J."/>
            <person name="Kim K.H."/>
            <person name="Pangilinan J."/>
            <person name="Lipzen A."/>
            <person name="Riley R."/>
            <person name="Grigoriev I.V."/>
            <person name="Spatafora J.W."/>
            <person name="Choi I.-G."/>
        </authorList>
    </citation>
    <scope>NUCLEOTIDE SEQUENCE [LARGE SCALE GENOMIC DNA]</scope>
    <source>
        <strain evidence="10 11">KUC8140</strain>
    </source>
</reference>
<sequence length="223" mass="24089">MAGATQKPDARKRNRKRKRRNVSISSSSESSDSSDSSSGEQVVKLPTKTSAKAPLPHDSSSSSSSSSEDSSDSESEPEDSHASRKTQSAPSQPVNTDEQDDTLPSSNANANRLPRSPSPPPLRNVPPPQLILSRDAAGNLSSSDAEKEKQLKDKFRKFWMSSIADAFSDDLNEIRKEPNLTQSRLELLIDSLASGADLYSTSREMGSSRVNEIGIILGDKTSK</sequence>
<protein>
    <recommendedName>
        <fullName evidence="4">Ribosome assembly protein 3</fullName>
    </recommendedName>
</protein>
<comment type="function">
    <text evidence="1">Required for efficient biogenesis of the 60S ribosomal subunit.</text>
</comment>
<keyword evidence="5" id="KW-0690">Ribosome biogenesis</keyword>
<dbReference type="Proteomes" id="UP000053477">
    <property type="component" value="Unassembled WGS sequence"/>
</dbReference>
<dbReference type="PANTHER" id="PTHR28127">
    <property type="entry name" value="RIBOSOME ASSEMBLY PROTEIN 3"/>
    <property type="match status" value="1"/>
</dbReference>
<dbReference type="GO" id="GO:0000027">
    <property type="term" value="P:ribosomal large subunit assembly"/>
    <property type="evidence" value="ECO:0007669"/>
    <property type="project" value="TreeGrafter"/>
</dbReference>
<dbReference type="STRING" id="27342.A0A0H2S6G8"/>
<dbReference type="GO" id="GO:0030687">
    <property type="term" value="C:preribosome, large subunit precursor"/>
    <property type="evidence" value="ECO:0007669"/>
    <property type="project" value="TreeGrafter"/>
</dbReference>
<evidence type="ECO:0000256" key="3">
    <source>
        <dbReference type="ARBA" id="ARBA00006256"/>
    </source>
</evidence>
<evidence type="ECO:0000256" key="8">
    <source>
        <dbReference type="SAM" id="MobiDB-lite"/>
    </source>
</evidence>
<dbReference type="InParanoid" id="A0A0H2S6G8"/>
<dbReference type="OrthoDB" id="69550at2759"/>